<gene>
    <name evidence="1" type="ORF">JMUB5056_0519</name>
</gene>
<dbReference type="EMBL" id="AP019846">
    <property type="protein sequence ID" value="BBM58936.1"/>
    <property type="molecule type" value="Genomic_DNA"/>
</dbReference>
<reference evidence="1 2" key="1">
    <citation type="submission" date="2019-07" db="EMBL/GenBank/DDBJ databases">
        <title>Complete Genome Sequence of Leptotrichia hongkongensis Strain JMUB5056.</title>
        <authorList>
            <person name="Watanabe S."/>
            <person name="Cui L."/>
        </authorList>
    </citation>
    <scope>NUCLEOTIDE SEQUENCE [LARGE SCALE GENOMIC DNA]</scope>
    <source>
        <strain evidence="1 2">JMUB5056</strain>
    </source>
</reference>
<dbReference type="AlphaFoldDB" id="A0A510L547"/>
<dbReference type="RefSeq" id="WP_147005061.1">
    <property type="nucleotide sequence ID" value="NZ_AP019846.1"/>
</dbReference>
<protein>
    <recommendedName>
        <fullName evidence="3">Viral A-type inclusion protein</fullName>
    </recommendedName>
</protein>
<name>A0A510L547_9FUSO</name>
<evidence type="ECO:0000313" key="2">
    <source>
        <dbReference type="Proteomes" id="UP000321561"/>
    </source>
</evidence>
<accession>A0A510L547</accession>
<sequence>MNKVKKIALLFTLVMGISVLSYSYEDYYEKIYNVKISKSDLFKAIHANKNQQIKLSKIFDEYQKKAEGVEKELIQFDKKKIKIGKIEQERYRAIAKILTNEQFEAYNSYINSQKALFDEKVDKVKNFVDSINLTNEQKSRILKYERDFKREVDKLKDQRLTEENFIVKYNELKQERNEKMRTVLLDDQVKLIESF</sequence>
<proteinExistence type="predicted"/>
<organism evidence="1 2">
    <name type="scientific">Leptotrichia hongkongensis</name>
    <dbReference type="NCBI Taxonomy" id="554406"/>
    <lineage>
        <taxon>Bacteria</taxon>
        <taxon>Fusobacteriati</taxon>
        <taxon>Fusobacteriota</taxon>
        <taxon>Fusobacteriia</taxon>
        <taxon>Fusobacteriales</taxon>
        <taxon>Leptotrichiaceae</taxon>
        <taxon>Leptotrichia</taxon>
    </lineage>
</organism>
<dbReference type="KEGG" id="lhg:JMUB5056_0519"/>
<dbReference type="OrthoDB" id="80337at2"/>
<dbReference type="Proteomes" id="UP000321561">
    <property type="component" value="Chromosome"/>
</dbReference>
<evidence type="ECO:0008006" key="3">
    <source>
        <dbReference type="Google" id="ProtNLM"/>
    </source>
</evidence>
<evidence type="ECO:0000313" key="1">
    <source>
        <dbReference type="EMBL" id="BBM58936.1"/>
    </source>
</evidence>